<protein>
    <submittedName>
        <fullName evidence="2">Uncharacterized protein</fullName>
    </submittedName>
</protein>
<feature type="region of interest" description="Disordered" evidence="1">
    <location>
        <begin position="1"/>
        <end position="27"/>
    </location>
</feature>
<accession>A0A9Q0PDH4</accession>
<organism evidence="2 3">
    <name type="scientific">Salix purpurea</name>
    <name type="common">Purple osier willow</name>
    <dbReference type="NCBI Taxonomy" id="77065"/>
    <lineage>
        <taxon>Eukaryota</taxon>
        <taxon>Viridiplantae</taxon>
        <taxon>Streptophyta</taxon>
        <taxon>Embryophyta</taxon>
        <taxon>Tracheophyta</taxon>
        <taxon>Spermatophyta</taxon>
        <taxon>Magnoliopsida</taxon>
        <taxon>eudicotyledons</taxon>
        <taxon>Gunneridae</taxon>
        <taxon>Pentapetalae</taxon>
        <taxon>rosids</taxon>
        <taxon>fabids</taxon>
        <taxon>Malpighiales</taxon>
        <taxon>Salicaceae</taxon>
        <taxon>Saliceae</taxon>
        <taxon>Salix</taxon>
    </lineage>
</organism>
<evidence type="ECO:0000256" key="1">
    <source>
        <dbReference type="SAM" id="MobiDB-lite"/>
    </source>
</evidence>
<gene>
    <name evidence="2" type="ORF">OIU79_015925</name>
</gene>
<dbReference type="EMBL" id="JAPFFK010000019">
    <property type="protein sequence ID" value="KAJ6686019.1"/>
    <property type="molecule type" value="Genomic_DNA"/>
</dbReference>
<name>A0A9Q0PDH4_SALPP</name>
<sequence length="27" mass="3020">MHMIKNKAPGSQKKKGSCNTPKALHRK</sequence>
<dbReference type="Proteomes" id="UP001151532">
    <property type="component" value="Chromosome 2"/>
</dbReference>
<evidence type="ECO:0000313" key="2">
    <source>
        <dbReference type="EMBL" id="KAJ6686019.1"/>
    </source>
</evidence>
<reference evidence="2" key="2">
    <citation type="journal article" date="2023" name="Int. J. Mol. Sci.">
        <title>De Novo Assembly and Annotation of 11 Diverse Shrub Willow (Salix) Genomes Reveals Novel Gene Organization in Sex-Linked Regions.</title>
        <authorList>
            <person name="Hyden B."/>
            <person name="Feng K."/>
            <person name="Yates T.B."/>
            <person name="Jawdy S."/>
            <person name="Cereghino C."/>
            <person name="Smart L.B."/>
            <person name="Muchero W."/>
        </authorList>
    </citation>
    <scope>NUCLEOTIDE SEQUENCE</scope>
    <source>
        <tissue evidence="2">Shoot tip</tissue>
    </source>
</reference>
<keyword evidence="3" id="KW-1185">Reference proteome</keyword>
<reference evidence="2" key="1">
    <citation type="submission" date="2022-11" db="EMBL/GenBank/DDBJ databases">
        <authorList>
            <person name="Hyden B.L."/>
            <person name="Feng K."/>
            <person name="Yates T."/>
            <person name="Jawdy S."/>
            <person name="Smart L.B."/>
            <person name="Muchero W."/>
        </authorList>
    </citation>
    <scope>NUCLEOTIDE SEQUENCE</scope>
    <source>
        <tissue evidence="2">Shoot tip</tissue>
    </source>
</reference>
<comment type="caution">
    <text evidence="2">The sequence shown here is derived from an EMBL/GenBank/DDBJ whole genome shotgun (WGS) entry which is preliminary data.</text>
</comment>
<proteinExistence type="predicted"/>
<dbReference type="AlphaFoldDB" id="A0A9Q0PDH4"/>
<evidence type="ECO:0000313" key="3">
    <source>
        <dbReference type="Proteomes" id="UP001151532"/>
    </source>
</evidence>